<evidence type="ECO:0000313" key="2">
    <source>
        <dbReference type="Proteomes" id="UP001199206"/>
    </source>
</evidence>
<keyword evidence="2" id="KW-1185">Reference proteome</keyword>
<protein>
    <submittedName>
        <fullName evidence="1">Uncharacterized protein</fullName>
    </submittedName>
</protein>
<dbReference type="EMBL" id="JAJGQJ010000162">
    <property type="protein sequence ID" value="MCC4622719.1"/>
    <property type="molecule type" value="Genomic_DNA"/>
</dbReference>
<name>A0ABS8HM18_9XANT</name>
<evidence type="ECO:0000313" key="1">
    <source>
        <dbReference type="EMBL" id="MCC4622719.1"/>
    </source>
</evidence>
<sequence>MSSLEDRLAAIAADLSKGIAGPTETVRTLLSWFGAERRGTWVVKQINAALEASELVTQPSFESTWIDGPITFRIKPNNSPGEAPVDPTFRLGRLEAANKAVVSVTPNDTLATAVTLMLTNDFLNFRSWLASEMSKGS</sequence>
<dbReference type="RefSeq" id="WP_152527290.1">
    <property type="nucleotide sequence ID" value="NZ_CAWLZN010000001.1"/>
</dbReference>
<gene>
    <name evidence="1" type="ORF">LL965_22800</name>
</gene>
<comment type="caution">
    <text evidence="1">The sequence shown here is derived from an EMBL/GenBank/DDBJ whole genome shotgun (WGS) entry which is preliminary data.</text>
</comment>
<dbReference type="Proteomes" id="UP001199206">
    <property type="component" value="Unassembled WGS sequence"/>
</dbReference>
<reference evidence="1 2" key="1">
    <citation type="submission" date="2021-10" db="EMBL/GenBank/DDBJ databases">
        <title>Genome sequencing of Xanthomonas strains from NCPPB.</title>
        <authorList>
            <person name="Hussein R."/>
            <person name="Harrison J."/>
            <person name="Studholme D.J."/>
            <person name="Vicente J."/>
            <person name="Grant M."/>
        </authorList>
    </citation>
    <scope>NUCLEOTIDE SEQUENCE [LARGE SCALE GENOMIC DNA]</scope>
    <source>
        <strain evidence="1 2">NCPPB 101</strain>
    </source>
</reference>
<organism evidence="1 2">
    <name type="scientific">Xanthomonas cassavae CFBP 4642</name>
    <dbReference type="NCBI Taxonomy" id="1219375"/>
    <lineage>
        <taxon>Bacteria</taxon>
        <taxon>Pseudomonadati</taxon>
        <taxon>Pseudomonadota</taxon>
        <taxon>Gammaproteobacteria</taxon>
        <taxon>Lysobacterales</taxon>
        <taxon>Lysobacteraceae</taxon>
        <taxon>Xanthomonas</taxon>
    </lineage>
</organism>
<accession>A0ABS8HM18</accession>
<proteinExistence type="predicted"/>